<organism evidence="1 2">
    <name type="scientific">Smittium culicis</name>
    <dbReference type="NCBI Taxonomy" id="133412"/>
    <lineage>
        <taxon>Eukaryota</taxon>
        <taxon>Fungi</taxon>
        <taxon>Fungi incertae sedis</taxon>
        <taxon>Zoopagomycota</taxon>
        <taxon>Kickxellomycotina</taxon>
        <taxon>Harpellomycetes</taxon>
        <taxon>Harpellales</taxon>
        <taxon>Legeriomycetaceae</taxon>
        <taxon>Smittium</taxon>
    </lineage>
</organism>
<reference evidence="2" key="1">
    <citation type="submission" date="2017-01" db="EMBL/GenBank/DDBJ databases">
        <authorList>
            <person name="Wang Y."/>
            <person name="White M."/>
            <person name="Kvist S."/>
            <person name="Moncalvo J.-M."/>
        </authorList>
    </citation>
    <scope>NUCLEOTIDE SEQUENCE [LARGE SCALE GENOMIC DNA]</scope>
    <source>
        <strain evidence="2">ID-206-W2</strain>
    </source>
</reference>
<gene>
    <name evidence="1" type="ORF">AYI69_g4496</name>
</gene>
<dbReference type="EMBL" id="LSSM01001740">
    <property type="protein sequence ID" value="OMJ24859.1"/>
    <property type="molecule type" value="Genomic_DNA"/>
</dbReference>
<comment type="caution">
    <text evidence="1">The sequence shown here is derived from an EMBL/GenBank/DDBJ whole genome shotgun (WGS) entry which is preliminary data.</text>
</comment>
<sequence length="101" mass="11612">MIFSFNIQPFLIISAIKHDGIIKFGTLVDVFWKKDNSNFFAKECVLFEYQVIANHDNKRLSYLQHSSIHFDIGPNEGYGFTLKSISTKKAFVLDNDSQFTA</sequence>
<name>A0A1R1YD92_9FUNG</name>
<dbReference type="AlphaFoldDB" id="A0A1R1YD92"/>
<evidence type="ECO:0000313" key="2">
    <source>
        <dbReference type="Proteomes" id="UP000187429"/>
    </source>
</evidence>
<dbReference type="Proteomes" id="UP000187429">
    <property type="component" value="Unassembled WGS sequence"/>
</dbReference>
<dbReference type="OrthoDB" id="67540at2759"/>
<proteinExistence type="predicted"/>
<evidence type="ECO:0000313" key="1">
    <source>
        <dbReference type="EMBL" id="OMJ24859.1"/>
    </source>
</evidence>
<keyword evidence="2" id="KW-1185">Reference proteome</keyword>
<accession>A0A1R1YD92</accession>
<protein>
    <submittedName>
        <fullName evidence="1">Uncharacterized protein</fullName>
    </submittedName>
</protein>